<evidence type="ECO:0000256" key="3">
    <source>
        <dbReference type="ARBA" id="ARBA00022801"/>
    </source>
</evidence>
<dbReference type="GO" id="GO:0016787">
    <property type="term" value="F:hydrolase activity"/>
    <property type="evidence" value="ECO:0007669"/>
    <property type="project" value="UniProtKB-KW"/>
</dbReference>
<evidence type="ECO:0000256" key="7">
    <source>
        <dbReference type="ARBA" id="ARBA00047984"/>
    </source>
</evidence>
<evidence type="ECO:0000256" key="4">
    <source>
        <dbReference type="ARBA" id="ARBA00022806"/>
    </source>
</evidence>
<dbReference type="SUPFAM" id="SSF52540">
    <property type="entry name" value="P-loop containing nucleoside triphosphate hydrolases"/>
    <property type="match status" value="1"/>
</dbReference>
<dbReference type="InterPro" id="IPR027417">
    <property type="entry name" value="P-loop_NTPase"/>
</dbReference>
<dbReference type="EC" id="3.6.4.13" evidence="1"/>
<dbReference type="InterPro" id="IPR014001">
    <property type="entry name" value="Helicase_ATP-bd"/>
</dbReference>
<evidence type="ECO:0000313" key="9">
    <source>
        <dbReference type="Proteomes" id="UP000887565"/>
    </source>
</evidence>
<dbReference type="PANTHER" id="PTHR47959">
    <property type="entry name" value="ATP-DEPENDENT RNA HELICASE RHLE-RELATED"/>
    <property type="match status" value="1"/>
</dbReference>
<dbReference type="Pfam" id="PF00270">
    <property type="entry name" value="DEAD"/>
    <property type="match status" value="1"/>
</dbReference>
<evidence type="ECO:0000256" key="6">
    <source>
        <dbReference type="ARBA" id="ARBA00022884"/>
    </source>
</evidence>
<dbReference type="WBParaSite" id="nRc.2.0.1.t32108-RA">
    <property type="protein sequence ID" value="nRc.2.0.1.t32108-RA"/>
    <property type="gene ID" value="nRc.2.0.1.g32108"/>
</dbReference>
<protein>
    <recommendedName>
        <fullName evidence="1">RNA helicase</fullName>
        <ecNumber evidence="1">3.6.4.13</ecNumber>
    </recommendedName>
</protein>
<feature type="domain" description="Helicase ATP-binding" evidence="8">
    <location>
        <begin position="37"/>
        <end position="215"/>
    </location>
</feature>
<accession>A0A915K2P9</accession>
<dbReference type="PROSITE" id="PS51192">
    <property type="entry name" value="HELICASE_ATP_BIND_1"/>
    <property type="match status" value="1"/>
</dbReference>
<evidence type="ECO:0000313" key="10">
    <source>
        <dbReference type="WBParaSite" id="nRc.2.0.1.t32108-RA"/>
    </source>
</evidence>
<comment type="catalytic activity">
    <reaction evidence="7">
        <text>ATP + H2O = ADP + phosphate + H(+)</text>
        <dbReference type="Rhea" id="RHEA:13065"/>
        <dbReference type="ChEBI" id="CHEBI:15377"/>
        <dbReference type="ChEBI" id="CHEBI:15378"/>
        <dbReference type="ChEBI" id="CHEBI:30616"/>
        <dbReference type="ChEBI" id="CHEBI:43474"/>
        <dbReference type="ChEBI" id="CHEBI:456216"/>
        <dbReference type="EC" id="3.6.4.13"/>
    </reaction>
</comment>
<dbReference type="GO" id="GO:0003724">
    <property type="term" value="F:RNA helicase activity"/>
    <property type="evidence" value="ECO:0007669"/>
    <property type="project" value="UniProtKB-EC"/>
</dbReference>
<dbReference type="PANTHER" id="PTHR47959:SF21">
    <property type="entry name" value="DEAD-BOX HELICASE 56"/>
    <property type="match status" value="1"/>
</dbReference>
<dbReference type="InterPro" id="IPR050079">
    <property type="entry name" value="DEAD_box_RNA_helicase"/>
</dbReference>
<evidence type="ECO:0000256" key="2">
    <source>
        <dbReference type="ARBA" id="ARBA00022741"/>
    </source>
</evidence>
<keyword evidence="3" id="KW-0378">Hydrolase</keyword>
<name>A0A915K2P9_ROMCU</name>
<dbReference type="CDD" id="cd17961">
    <property type="entry name" value="DEADc_DDX56"/>
    <property type="match status" value="1"/>
</dbReference>
<dbReference type="Gene3D" id="3.40.50.300">
    <property type="entry name" value="P-loop containing nucleotide triphosphate hydrolases"/>
    <property type="match status" value="1"/>
</dbReference>
<reference evidence="10" key="1">
    <citation type="submission" date="2022-11" db="UniProtKB">
        <authorList>
            <consortium name="WormBaseParasite"/>
        </authorList>
    </citation>
    <scope>IDENTIFICATION</scope>
</reference>
<dbReference type="GO" id="GO:0005829">
    <property type="term" value="C:cytosol"/>
    <property type="evidence" value="ECO:0007669"/>
    <property type="project" value="TreeGrafter"/>
</dbReference>
<dbReference type="AlphaFoldDB" id="A0A915K2P9"/>
<proteinExistence type="predicted"/>
<evidence type="ECO:0000256" key="5">
    <source>
        <dbReference type="ARBA" id="ARBA00022840"/>
    </source>
</evidence>
<evidence type="ECO:0000259" key="8">
    <source>
        <dbReference type="PROSITE" id="PS51192"/>
    </source>
</evidence>
<dbReference type="GO" id="GO:0005524">
    <property type="term" value="F:ATP binding"/>
    <property type="evidence" value="ECO:0007669"/>
    <property type="project" value="UniProtKB-KW"/>
</dbReference>
<dbReference type="OMA" id="IMERTNI"/>
<sequence>MKNLDYQQYLNTDICLQLEAIAELGWKKPTLIQEHAIPLALEGKDILARACTGSGKTAAFAIPILQKVLDRKKATGTQSIRGLILAPTRELSSQICEHIKKLCSFCSREIRCIDLAVQAEAEAQKPILTTLPDIIVGTPNRLLIHLQANTICLKDSLEFLVVDEADLVLSFGYEDEMKQLVEYLPENVQSFLTSATLDDNVTLLKKLFLHNPVTLRLQETSLPSPNQLFQYHIMCEEEDKFVLIYALLKLRLVKGRSIIFVNTVDRCYR</sequence>
<dbReference type="GO" id="GO:0003723">
    <property type="term" value="F:RNA binding"/>
    <property type="evidence" value="ECO:0007669"/>
    <property type="project" value="UniProtKB-KW"/>
</dbReference>
<dbReference type="Proteomes" id="UP000887565">
    <property type="component" value="Unplaced"/>
</dbReference>
<keyword evidence="4" id="KW-0347">Helicase</keyword>
<keyword evidence="9" id="KW-1185">Reference proteome</keyword>
<dbReference type="InterPro" id="IPR011545">
    <property type="entry name" value="DEAD/DEAH_box_helicase_dom"/>
</dbReference>
<keyword evidence="6" id="KW-0694">RNA-binding</keyword>
<evidence type="ECO:0000256" key="1">
    <source>
        <dbReference type="ARBA" id="ARBA00012552"/>
    </source>
</evidence>
<keyword evidence="2" id="KW-0547">Nucleotide-binding</keyword>
<dbReference type="SMART" id="SM00487">
    <property type="entry name" value="DEXDc"/>
    <property type="match status" value="1"/>
</dbReference>
<organism evidence="9 10">
    <name type="scientific">Romanomermis culicivorax</name>
    <name type="common">Nematode worm</name>
    <dbReference type="NCBI Taxonomy" id="13658"/>
    <lineage>
        <taxon>Eukaryota</taxon>
        <taxon>Metazoa</taxon>
        <taxon>Ecdysozoa</taxon>
        <taxon>Nematoda</taxon>
        <taxon>Enoplea</taxon>
        <taxon>Dorylaimia</taxon>
        <taxon>Mermithida</taxon>
        <taxon>Mermithoidea</taxon>
        <taxon>Mermithidae</taxon>
        <taxon>Romanomermis</taxon>
    </lineage>
</organism>
<keyword evidence="5" id="KW-0067">ATP-binding</keyword>